<dbReference type="PANTHER" id="PTHR43719">
    <property type="entry name" value="TWO-COMPONENT HISTIDINE KINASE"/>
    <property type="match status" value="1"/>
</dbReference>
<dbReference type="Gene3D" id="3.30.565.10">
    <property type="entry name" value="Histidine kinase-like ATPase, C-terminal domain"/>
    <property type="match status" value="1"/>
</dbReference>
<evidence type="ECO:0000313" key="9">
    <source>
        <dbReference type="Proteomes" id="UP001147746"/>
    </source>
</evidence>
<dbReference type="InterPro" id="IPR036097">
    <property type="entry name" value="HisK_dim/P_sf"/>
</dbReference>
<dbReference type="SMART" id="SM00388">
    <property type="entry name" value="HisKA"/>
    <property type="match status" value="1"/>
</dbReference>
<dbReference type="PROSITE" id="PS50110">
    <property type="entry name" value="RESPONSE_REGULATORY"/>
    <property type="match status" value="1"/>
</dbReference>
<gene>
    <name evidence="8" type="ORF">N7476_001522</name>
</gene>
<dbReference type="PROSITE" id="PS50109">
    <property type="entry name" value="HIS_KIN"/>
    <property type="match status" value="1"/>
</dbReference>
<evidence type="ECO:0000256" key="1">
    <source>
        <dbReference type="ARBA" id="ARBA00022553"/>
    </source>
</evidence>
<evidence type="ECO:0000259" key="7">
    <source>
        <dbReference type="PROSITE" id="PS50110"/>
    </source>
</evidence>
<dbReference type="SMART" id="SM00387">
    <property type="entry name" value="HATPase_c"/>
    <property type="match status" value="1"/>
</dbReference>
<dbReference type="GO" id="GO:0000155">
    <property type="term" value="F:phosphorelay sensor kinase activity"/>
    <property type="evidence" value="ECO:0007669"/>
    <property type="project" value="InterPro"/>
</dbReference>
<dbReference type="Pfam" id="PF00512">
    <property type="entry name" value="HisKA"/>
    <property type="match status" value="1"/>
</dbReference>
<feature type="compositionally biased region" description="Polar residues" evidence="5">
    <location>
        <begin position="261"/>
        <end position="272"/>
    </location>
</feature>
<dbReference type="CDD" id="cd17546">
    <property type="entry name" value="REC_hyHK_CKI1_RcsC-like"/>
    <property type="match status" value="1"/>
</dbReference>
<evidence type="ECO:0000256" key="2">
    <source>
        <dbReference type="ARBA" id="ARBA00022679"/>
    </source>
</evidence>
<keyword evidence="1 4" id="KW-0597">Phosphoprotein</keyword>
<organism evidence="8 9">
    <name type="scientific">Penicillium atrosanguineum</name>
    <dbReference type="NCBI Taxonomy" id="1132637"/>
    <lineage>
        <taxon>Eukaryota</taxon>
        <taxon>Fungi</taxon>
        <taxon>Dikarya</taxon>
        <taxon>Ascomycota</taxon>
        <taxon>Pezizomycotina</taxon>
        <taxon>Eurotiomycetes</taxon>
        <taxon>Eurotiomycetidae</taxon>
        <taxon>Eurotiales</taxon>
        <taxon>Aspergillaceae</taxon>
        <taxon>Penicillium</taxon>
    </lineage>
</organism>
<dbReference type="InterPro" id="IPR001789">
    <property type="entry name" value="Sig_transdc_resp-reg_receiver"/>
</dbReference>
<dbReference type="InterPro" id="IPR011006">
    <property type="entry name" value="CheY-like_superfamily"/>
</dbReference>
<dbReference type="InterPro" id="IPR050956">
    <property type="entry name" value="2C_system_His_kinase"/>
</dbReference>
<keyword evidence="3" id="KW-0418">Kinase</keyword>
<dbReference type="InterPro" id="IPR003594">
    <property type="entry name" value="HATPase_dom"/>
</dbReference>
<feature type="compositionally biased region" description="Polar residues" evidence="5">
    <location>
        <begin position="292"/>
        <end position="308"/>
    </location>
</feature>
<dbReference type="SUPFAM" id="SSF47384">
    <property type="entry name" value="Homodimeric domain of signal transducing histidine kinase"/>
    <property type="match status" value="1"/>
</dbReference>
<dbReference type="CDD" id="cd00082">
    <property type="entry name" value="HisKA"/>
    <property type="match status" value="1"/>
</dbReference>
<evidence type="ECO:0000313" key="8">
    <source>
        <dbReference type="EMBL" id="KAJ5331739.1"/>
    </source>
</evidence>
<dbReference type="Gene3D" id="1.10.287.130">
    <property type="match status" value="1"/>
</dbReference>
<dbReference type="InterPro" id="IPR005467">
    <property type="entry name" value="His_kinase_dom"/>
</dbReference>
<dbReference type="Pfam" id="PF02518">
    <property type="entry name" value="HATPase_c"/>
    <property type="match status" value="1"/>
</dbReference>
<keyword evidence="2" id="KW-0808">Transferase</keyword>
<dbReference type="Gene3D" id="3.40.50.2300">
    <property type="match status" value="1"/>
</dbReference>
<dbReference type="PANTHER" id="PTHR43719:SF11">
    <property type="entry name" value="HISTIDINE KINASE_RESPONSE REGULATOR, PUTATIVE-RELATED"/>
    <property type="match status" value="1"/>
</dbReference>
<dbReference type="FunFam" id="3.30.565.10:FF:000201">
    <property type="entry name" value="Sensor histidine kinase/response regulator, putative (AFU_orthologue AFUA_4G01020)"/>
    <property type="match status" value="1"/>
</dbReference>
<dbReference type="InterPro" id="IPR036890">
    <property type="entry name" value="HATPase_C_sf"/>
</dbReference>
<dbReference type="Pfam" id="PF00072">
    <property type="entry name" value="Response_reg"/>
    <property type="match status" value="1"/>
</dbReference>
<evidence type="ECO:0000256" key="4">
    <source>
        <dbReference type="PROSITE-ProRule" id="PRU00169"/>
    </source>
</evidence>
<reference evidence="8" key="1">
    <citation type="submission" date="2022-12" db="EMBL/GenBank/DDBJ databases">
        <authorList>
            <person name="Petersen C."/>
        </authorList>
    </citation>
    <scope>NUCLEOTIDE SEQUENCE</scope>
    <source>
        <strain evidence="8">IBT 21472</strain>
    </source>
</reference>
<dbReference type="SUPFAM" id="SSF55874">
    <property type="entry name" value="ATPase domain of HSP90 chaperone/DNA topoisomerase II/histidine kinase"/>
    <property type="match status" value="1"/>
</dbReference>
<evidence type="ECO:0000256" key="3">
    <source>
        <dbReference type="ARBA" id="ARBA00022777"/>
    </source>
</evidence>
<dbReference type="InterPro" id="IPR029016">
    <property type="entry name" value="GAF-like_dom_sf"/>
</dbReference>
<keyword evidence="9" id="KW-1185">Reference proteome</keyword>
<dbReference type="InterPro" id="IPR004358">
    <property type="entry name" value="Sig_transdc_His_kin-like_C"/>
</dbReference>
<feature type="domain" description="Response regulatory" evidence="7">
    <location>
        <begin position="1038"/>
        <end position="1172"/>
    </location>
</feature>
<dbReference type="InterPro" id="IPR003661">
    <property type="entry name" value="HisK_dim/P_dom"/>
</dbReference>
<feature type="domain" description="Histidine kinase" evidence="6">
    <location>
        <begin position="579"/>
        <end position="837"/>
    </location>
</feature>
<dbReference type="InterPro" id="IPR003018">
    <property type="entry name" value="GAF"/>
</dbReference>
<accession>A0A9W9QDM4</accession>
<dbReference type="Proteomes" id="UP001147746">
    <property type="component" value="Unassembled WGS sequence"/>
</dbReference>
<reference evidence="8" key="2">
    <citation type="journal article" date="2023" name="IMA Fungus">
        <title>Comparative genomic study of the Penicillium genus elucidates a diverse pangenome and 15 lateral gene transfer events.</title>
        <authorList>
            <person name="Petersen C."/>
            <person name="Sorensen T."/>
            <person name="Nielsen M.R."/>
            <person name="Sondergaard T.E."/>
            <person name="Sorensen J.L."/>
            <person name="Fitzpatrick D.A."/>
            <person name="Frisvad J.C."/>
            <person name="Nielsen K.L."/>
        </authorList>
    </citation>
    <scope>NUCLEOTIDE SEQUENCE</scope>
    <source>
        <strain evidence="8">IBT 21472</strain>
    </source>
</reference>
<name>A0A9W9QDM4_9EURO</name>
<feature type="region of interest" description="Disordered" evidence="5">
    <location>
        <begin position="233"/>
        <end position="343"/>
    </location>
</feature>
<comment type="caution">
    <text evidence="8">The sequence shown here is derived from an EMBL/GenBank/DDBJ whole genome shotgun (WGS) entry which is preliminary data.</text>
</comment>
<evidence type="ECO:0000256" key="5">
    <source>
        <dbReference type="SAM" id="MobiDB-lite"/>
    </source>
</evidence>
<dbReference type="SUPFAM" id="SSF52172">
    <property type="entry name" value="CheY-like"/>
    <property type="match status" value="1"/>
</dbReference>
<dbReference type="FunFam" id="3.30.450.40:FF:000083">
    <property type="entry name" value="Sensor histidine kinase/response regulator, putative (AFU_orthologue AFUA_4G00660)"/>
    <property type="match status" value="1"/>
</dbReference>
<dbReference type="PRINTS" id="PR00344">
    <property type="entry name" value="BCTRLSENSOR"/>
</dbReference>
<evidence type="ECO:0000259" key="6">
    <source>
        <dbReference type="PROSITE" id="PS50109"/>
    </source>
</evidence>
<dbReference type="AlphaFoldDB" id="A0A9W9QDM4"/>
<proteinExistence type="predicted"/>
<feature type="compositionally biased region" description="Low complexity" evidence="5">
    <location>
        <begin position="273"/>
        <end position="284"/>
    </location>
</feature>
<dbReference type="Pfam" id="PF01590">
    <property type="entry name" value="GAF"/>
    <property type="match status" value="1"/>
</dbReference>
<protein>
    <submittedName>
        <fullName evidence="8">Uncharacterized protein</fullName>
    </submittedName>
</protein>
<dbReference type="EMBL" id="JAPZBO010000001">
    <property type="protein sequence ID" value="KAJ5331739.1"/>
    <property type="molecule type" value="Genomic_DNA"/>
</dbReference>
<dbReference type="Gene3D" id="3.30.450.40">
    <property type="match status" value="1"/>
</dbReference>
<dbReference type="SUPFAM" id="SSF55781">
    <property type="entry name" value="GAF domain-like"/>
    <property type="match status" value="1"/>
</dbReference>
<sequence>MVPLTARGPGLPNKPQTERDRIRELAKERAARSSLSIDITLNALAQLGVLRFGCNRSFISIIDGENQHIIAETTSSISLRHGGQHLPDDGLYLGYRTLNLSWGVCPHTIKLFTAQDTSFEVETENVSANRSRYIIRNFADEKAFNDRPYVVDWPHMRFYAEVPLLSASGHVLGSYCIVDDKSRPVFGDSEIALLQEIADSVAEYLEKTRIVHFHRRAEKLVKGVTDLVTNHPEPEAVLKRSSPLADIDIHDPDPDAGSAHVATSSTQTEDQGSSLITSELSSLSFGRDMSRSTEPTSVHSNIGSSSAGLTPLFEKPQNEFWNPEDINSPGENDIKSQESNTPSSHIISRSIASIFSRASIILRDSMELDGVLFADAFKNNSGFQSPGPPGVWEPSPKHLHSSLDNSLASIRFGPKHDVIPSHESKASCEILGHALRNSSKAGCDNGDEVALTEELLERMITAFPQGQVFNLNDRLDDSHYLSYQSGGDDSVTELKNLQEITSELAKYLPKADSALFSPLWDWNKSRWLAGTLLWTGNMHRALGMDELGFFRAFSNSVISEVARVNWDSLEKSKSDFISSISHEFRSPLHGILGNTELLRATTLEPAQSDMVKMIESCGMTLLDVVNHLLDFTKINTLTTNNPQGSENTEDNLKNLISDFELDVLIEEVTEILCISQTPEGKDPQSEARGWLSSPAYPTSRRYTDQVSVVVRVDGHNSWKVRSVAGAWRRIVMSLVGNSLKWTHQGLIEISLSSVSTGIDSEPFLAHLSVTDTGSGISSDYLRHSVFSPFTQEDSLSEGVGLGLSLVRKLVTLLGGHIDVKSEVGVGTQVDAYIPVHRCDIDSQGPVGPYGEIPDSIPAIRACLIGFNDCPDLNEMPTGILNTEAKRKLSIQSSLSNVFLGQPAWSVSFAESVEKAHGDVLVIEDTKLQQLMQDHPGYLAQSTAKSFIVLGERKSIAEDQWKHKYVYVSQPYGPHKVIKAINLALMENSVSIVLPKPGSYSAEAFNANYDEDTHIEHLISARNGYASTPELSTKPDQMHVLIVDDNKINVKVSHSYLFLLFFNHTILATFVHKLGCTYETATNGLNALNLFKESDRPFTYVLMDLSMPVMDGLVSTRKIREFEKDNGLSASCIMAVTGVASSEIQQQARMAGLDDYLVKPVSLEILKEKLKAK</sequence>
<dbReference type="SMART" id="SM00448">
    <property type="entry name" value="REC"/>
    <property type="match status" value="1"/>
</dbReference>
<feature type="modified residue" description="4-aspartylphosphate" evidence="4">
    <location>
        <position position="1103"/>
    </location>
</feature>
<dbReference type="FunFam" id="1.10.287.130:FF:000023">
    <property type="entry name" value="Sensor histidine kinase/response regulator, putative"/>
    <property type="match status" value="1"/>
</dbReference>